<sequence>QQCRATWRTSSSLRSLTWFSPSSPSSSGYGWSTTQPASTRTSE</sequence>
<accession>A0A1A8C0P7</accession>
<organism evidence="2">
    <name type="scientific">Nothobranchius kadleci</name>
    <name type="common">African annual killifish</name>
    <dbReference type="NCBI Taxonomy" id="1051664"/>
    <lineage>
        <taxon>Eukaryota</taxon>
        <taxon>Metazoa</taxon>
        <taxon>Chordata</taxon>
        <taxon>Craniata</taxon>
        <taxon>Vertebrata</taxon>
        <taxon>Euteleostomi</taxon>
        <taxon>Actinopterygii</taxon>
        <taxon>Neopterygii</taxon>
        <taxon>Teleostei</taxon>
        <taxon>Neoteleostei</taxon>
        <taxon>Acanthomorphata</taxon>
        <taxon>Ovalentaria</taxon>
        <taxon>Atherinomorphae</taxon>
        <taxon>Cyprinodontiformes</taxon>
        <taxon>Nothobranchiidae</taxon>
        <taxon>Nothobranchius</taxon>
    </lineage>
</organism>
<dbReference type="EMBL" id="HADZ01009501">
    <property type="protein sequence ID" value="SBP73442.1"/>
    <property type="molecule type" value="Transcribed_RNA"/>
</dbReference>
<dbReference type="AlphaFoldDB" id="A0A1A8C0P7"/>
<protein>
    <submittedName>
        <fullName evidence="2">Phospholipase D family, member 6</fullName>
    </submittedName>
</protein>
<reference evidence="2" key="1">
    <citation type="submission" date="2016-05" db="EMBL/GenBank/DDBJ databases">
        <authorList>
            <person name="Lavstsen T."/>
            <person name="Jespersen J.S."/>
        </authorList>
    </citation>
    <scope>NUCLEOTIDE SEQUENCE</scope>
    <source>
        <tissue evidence="2">Brain</tissue>
    </source>
</reference>
<reference evidence="2" key="2">
    <citation type="submission" date="2016-06" db="EMBL/GenBank/DDBJ databases">
        <title>The genome of a short-lived fish provides insights into sex chromosome evolution and the genetic control of aging.</title>
        <authorList>
            <person name="Reichwald K."/>
            <person name="Felder M."/>
            <person name="Petzold A."/>
            <person name="Koch P."/>
            <person name="Groth M."/>
            <person name="Platzer M."/>
        </authorList>
    </citation>
    <scope>NUCLEOTIDE SEQUENCE</scope>
    <source>
        <tissue evidence="2">Brain</tissue>
    </source>
</reference>
<feature type="region of interest" description="Disordered" evidence="1">
    <location>
        <begin position="20"/>
        <end position="43"/>
    </location>
</feature>
<feature type="non-terminal residue" evidence="2">
    <location>
        <position position="1"/>
    </location>
</feature>
<name>A0A1A8C0P7_NOTKA</name>
<evidence type="ECO:0000256" key="1">
    <source>
        <dbReference type="SAM" id="MobiDB-lite"/>
    </source>
</evidence>
<gene>
    <name evidence="2" type="primary">PLD6</name>
</gene>
<evidence type="ECO:0000313" key="2">
    <source>
        <dbReference type="EMBL" id="SBP73442.1"/>
    </source>
</evidence>
<feature type="compositionally biased region" description="Polar residues" evidence="1">
    <location>
        <begin position="28"/>
        <end position="43"/>
    </location>
</feature>
<proteinExistence type="predicted"/>